<evidence type="ECO:0000256" key="10">
    <source>
        <dbReference type="SAM" id="SignalP"/>
    </source>
</evidence>
<dbReference type="Gene3D" id="2.40.170.20">
    <property type="entry name" value="TonB-dependent receptor, beta-barrel domain"/>
    <property type="match status" value="1"/>
</dbReference>
<reference evidence="13" key="2">
    <citation type="submission" date="2021-04" db="EMBL/GenBank/DDBJ databases">
        <authorList>
            <person name="Gilroy R."/>
        </authorList>
    </citation>
    <scope>NUCLEOTIDE SEQUENCE</scope>
    <source>
        <strain evidence="13">8470</strain>
    </source>
</reference>
<dbReference type="InterPro" id="IPR008969">
    <property type="entry name" value="CarboxyPept-like_regulatory"/>
</dbReference>
<evidence type="ECO:0000256" key="1">
    <source>
        <dbReference type="ARBA" id="ARBA00004571"/>
    </source>
</evidence>
<feature type="domain" description="TonB-dependent receptor plug" evidence="12">
    <location>
        <begin position="130"/>
        <end position="236"/>
    </location>
</feature>
<evidence type="ECO:0000256" key="2">
    <source>
        <dbReference type="ARBA" id="ARBA00022448"/>
    </source>
</evidence>
<evidence type="ECO:0000256" key="9">
    <source>
        <dbReference type="RuleBase" id="RU003357"/>
    </source>
</evidence>
<dbReference type="FunFam" id="2.60.40.1120:FF:000003">
    <property type="entry name" value="Outer membrane protein Omp121"/>
    <property type="match status" value="1"/>
</dbReference>
<dbReference type="InterPro" id="IPR023996">
    <property type="entry name" value="TonB-dep_OMP_SusC/RagA"/>
</dbReference>
<dbReference type="InterPro" id="IPR000531">
    <property type="entry name" value="Beta-barrel_TonB"/>
</dbReference>
<keyword evidence="3 8" id="KW-1134">Transmembrane beta strand</keyword>
<evidence type="ECO:0000256" key="3">
    <source>
        <dbReference type="ARBA" id="ARBA00022452"/>
    </source>
</evidence>
<evidence type="ECO:0000313" key="13">
    <source>
        <dbReference type="EMBL" id="MBU3856375.1"/>
    </source>
</evidence>
<feature type="signal peptide" evidence="10">
    <location>
        <begin position="1"/>
        <end position="23"/>
    </location>
</feature>
<proteinExistence type="inferred from homology"/>
<organism evidence="13 14">
    <name type="scientific">Candidatus Phocaeicola excrementipullorum</name>
    <dbReference type="NCBI Taxonomy" id="2838731"/>
    <lineage>
        <taxon>Bacteria</taxon>
        <taxon>Pseudomonadati</taxon>
        <taxon>Bacteroidota</taxon>
        <taxon>Bacteroidia</taxon>
        <taxon>Bacteroidales</taxon>
        <taxon>Bacteroidaceae</taxon>
        <taxon>Phocaeicola</taxon>
    </lineage>
</organism>
<keyword evidence="13" id="KW-0675">Receptor</keyword>
<dbReference type="Gene3D" id="2.170.130.10">
    <property type="entry name" value="TonB-dependent receptor, plug domain"/>
    <property type="match status" value="1"/>
</dbReference>
<comment type="subcellular location">
    <subcellularLocation>
        <location evidence="1 8">Cell outer membrane</location>
        <topology evidence="1 8">Multi-pass membrane protein</topology>
    </subcellularLocation>
</comment>
<dbReference type="EMBL" id="JAHLFJ010000071">
    <property type="protein sequence ID" value="MBU3856375.1"/>
    <property type="molecule type" value="Genomic_DNA"/>
</dbReference>
<evidence type="ECO:0000256" key="6">
    <source>
        <dbReference type="ARBA" id="ARBA00023136"/>
    </source>
</evidence>
<dbReference type="InterPro" id="IPR036942">
    <property type="entry name" value="Beta-barrel_TonB_sf"/>
</dbReference>
<dbReference type="InterPro" id="IPR012910">
    <property type="entry name" value="Plug_dom"/>
</dbReference>
<keyword evidence="2 8" id="KW-0813">Transport</keyword>
<evidence type="ECO:0000256" key="7">
    <source>
        <dbReference type="ARBA" id="ARBA00023237"/>
    </source>
</evidence>
<evidence type="ECO:0000259" key="11">
    <source>
        <dbReference type="Pfam" id="PF00593"/>
    </source>
</evidence>
<dbReference type="NCBIfam" id="TIGR04057">
    <property type="entry name" value="SusC_RagA_signa"/>
    <property type="match status" value="1"/>
</dbReference>
<evidence type="ECO:0000256" key="4">
    <source>
        <dbReference type="ARBA" id="ARBA00022692"/>
    </source>
</evidence>
<dbReference type="AlphaFoldDB" id="A0A948TNL9"/>
<keyword evidence="6 8" id="KW-0472">Membrane</keyword>
<evidence type="ECO:0000256" key="5">
    <source>
        <dbReference type="ARBA" id="ARBA00023077"/>
    </source>
</evidence>
<dbReference type="PROSITE" id="PS52016">
    <property type="entry name" value="TONB_DEPENDENT_REC_3"/>
    <property type="match status" value="1"/>
</dbReference>
<dbReference type="Proteomes" id="UP000784286">
    <property type="component" value="Unassembled WGS sequence"/>
</dbReference>
<gene>
    <name evidence="13" type="ORF">H9928_07470</name>
</gene>
<accession>A0A948TNL9</accession>
<dbReference type="InterPro" id="IPR037066">
    <property type="entry name" value="Plug_dom_sf"/>
</dbReference>
<evidence type="ECO:0000313" key="14">
    <source>
        <dbReference type="Proteomes" id="UP000784286"/>
    </source>
</evidence>
<reference evidence="13" key="1">
    <citation type="journal article" date="2021" name="PeerJ">
        <title>Extensive microbial diversity within the chicken gut microbiome revealed by metagenomics and culture.</title>
        <authorList>
            <person name="Gilroy R."/>
            <person name="Ravi A."/>
            <person name="Getino M."/>
            <person name="Pursley I."/>
            <person name="Horton D.L."/>
            <person name="Alikhan N.F."/>
            <person name="Baker D."/>
            <person name="Gharbi K."/>
            <person name="Hall N."/>
            <person name="Watson M."/>
            <person name="Adriaenssens E.M."/>
            <person name="Foster-Nyarko E."/>
            <person name="Jarju S."/>
            <person name="Secka A."/>
            <person name="Antonio M."/>
            <person name="Oren A."/>
            <person name="Chaudhuri R.R."/>
            <person name="La Ragione R."/>
            <person name="Hildebrand F."/>
            <person name="Pallen M.J."/>
        </authorList>
    </citation>
    <scope>NUCLEOTIDE SEQUENCE</scope>
    <source>
        <strain evidence="13">8470</strain>
    </source>
</reference>
<name>A0A948TNL9_9BACT</name>
<keyword evidence="7 8" id="KW-0998">Cell outer membrane</keyword>
<dbReference type="InterPro" id="IPR039426">
    <property type="entry name" value="TonB-dep_rcpt-like"/>
</dbReference>
<keyword evidence="4 8" id="KW-0812">Transmembrane</keyword>
<dbReference type="InterPro" id="IPR023997">
    <property type="entry name" value="TonB-dep_OMP_SusC/RagA_CS"/>
</dbReference>
<dbReference type="SUPFAM" id="SSF56935">
    <property type="entry name" value="Porins"/>
    <property type="match status" value="1"/>
</dbReference>
<dbReference type="Pfam" id="PF00593">
    <property type="entry name" value="TonB_dep_Rec_b-barrel"/>
    <property type="match status" value="1"/>
</dbReference>
<dbReference type="Pfam" id="PF13715">
    <property type="entry name" value="CarbopepD_reg_2"/>
    <property type="match status" value="1"/>
</dbReference>
<comment type="similarity">
    <text evidence="8 9">Belongs to the TonB-dependent receptor family.</text>
</comment>
<dbReference type="NCBIfam" id="TIGR04056">
    <property type="entry name" value="OMP_RagA_SusC"/>
    <property type="match status" value="1"/>
</dbReference>
<dbReference type="SUPFAM" id="SSF49464">
    <property type="entry name" value="Carboxypeptidase regulatory domain-like"/>
    <property type="match status" value="1"/>
</dbReference>
<dbReference type="GO" id="GO:0009279">
    <property type="term" value="C:cell outer membrane"/>
    <property type="evidence" value="ECO:0007669"/>
    <property type="project" value="UniProtKB-SubCell"/>
</dbReference>
<sequence>MHLNKTHIAAALMLALCSHAVFAETDATMSTQQTATKGKTIKVTGTVLDSAGEPVIGANVVVEGTTKGTITDMDGRYELEVPQGSNLTISYIGYTPKTVKATTQPLTIKLSEDSQLLNEVVVVGYGTMKKTDLTGAVASIKASDMEKEQRQTLQDMLRQGVAGLSVGIETDTKGNTSMMIRGKSSIGASTDPLIVLDGVIYPGEMTDINPQDVERIDVLKDASSAAVYGAQAANGVILVTTKKGNNSGKPTINFNATVGAAFANSIPEVYKGMDYINFRRDVEKSINSRDSDPGNYYDNPSNLSNTELAEWMGTDTGDPMAVWMRRLEFNQVEIDNFLAGNEVDWKDLIYQNAALRQDYTVSISGKKDDMSYYSSLNYLKNENNLIGGGFSAIRARVNLENKVGGFLTYGINTQFTARDEGYISRDNYYTTLSPYGSVYEEDGVTPKYFPNDNNNAQNPLISQTYTDKMKKIYNMNSSIFLKVDLPFGFSLQTTYSPRLEWVNDYSQRSADHPAYEDEGGYAKRTDSTLFYWQWDNMLKWNKTFGKHAFDFTGLVNWEQRKYWSSTSENSAFEPSDILGYHGIKWGTAAIVDSNDTQRTGAAQMARLHYAYDNRYMITTTVRRDGYSAFGQENPYAIFPSVALGWVFSEESFMKNIDWLEYGKLRLSWGKNGNRSIGEYAALMRLEPRKYFYYNQAGEIIQANSYYSYNMANASLKWENTESWNVGIDFNLWNGRLGGSIDAYMKKTNDLLNNRVLPDIIGYSSVTANIGEVRNKGVELTLRSSNIQRENFEWNTTFNLAYNKNTIKHLYGLMEDVLDEDGNVIGQKEADDIDKGYFIGHALDEVWGYKFLGVWQENEAEEAAKYNQVPGDPKLYDADQNYKFNNDDKVFLGNTTPKVRWSMRNEFTIFKNWNFSFSMYSYLGHIKKMDRFTNNNALLNVTNQIVREYWTPENPINDYPRLKASAPVSYSIYKKASFLRFDNISVGYSFPKTMIQKLKIQALSLNLTLKNVGVISGWPACDPENSDANTPRTLLFGLNMTL</sequence>
<dbReference type="Pfam" id="PF07715">
    <property type="entry name" value="Plug"/>
    <property type="match status" value="1"/>
</dbReference>
<evidence type="ECO:0000259" key="12">
    <source>
        <dbReference type="Pfam" id="PF07715"/>
    </source>
</evidence>
<protein>
    <submittedName>
        <fullName evidence="13">TonB-dependent receptor</fullName>
    </submittedName>
</protein>
<keyword evidence="10" id="KW-0732">Signal</keyword>
<keyword evidence="5 9" id="KW-0798">TonB box</keyword>
<feature type="domain" description="TonB-dependent receptor-like beta-barrel" evidence="11">
    <location>
        <begin position="445"/>
        <end position="1010"/>
    </location>
</feature>
<comment type="caution">
    <text evidence="13">The sequence shown here is derived from an EMBL/GenBank/DDBJ whole genome shotgun (WGS) entry which is preliminary data.</text>
</comment>
<evidence type="ECO:0000256" key="8">
    <source>
        <dbReference type="PROSITE-ProRule" id="PRU01360"/>
    </source>
</evidence>
<feature type="chain" id="PRO_5037278761" evidence="10">
    <location>
        <begin position="24"/>
        <end position="1041"/>
    </location>
</feature>
<dbReference type="Gene3D" id="2.60.40.1120">
    <property type="entry name" value="Carboxypeptidase-like, regulatory domain"/>
    <property type="match status" value="1"/>
</dbReference>